<evidence type="ECO:0000256" key="1">
    <source>
        <dbReference type="ARBA" id="ARBA00022612"/>
    </source>
</evidence>
<evidence type="ECO:0000256" key="2">
    <source>
        <dbReference type="ARBA" id="ARBA00023219"/>
    </source>
</evidence>
<keyword evidence="2" id="KW-0231">Viral genome packaging</keyword>
<accession>A0A2A7B8V2</accession>
<dbReference type="Proteomes" id="UP000220904">
    <property type="component" value="Unassembled WGS sequence"/>
</dbReference>
<dbReference type="InterPro" id="IPR038713">
    <property type="entry name" value="Terminase_Gp1_N_sf"/>
</dbReference>
<keyword evidence="1" id="KW-1188">Viral release from host cell</keyword>
<organism evidence="3 4">
    <name type="scientific">Faecalibacterium prausnitzii</name>
    <dbReference type="NCBI Taxonomy" id="853"/>
    <lineage>
        <taxon>Bacteria</taxon>
        <taxon>Bacillati</taxon>
        <taxon>Bacillota</taxon>
        <taxon>Clostridia</taxon>
        <taxon>Eubacteriales</taxon>
        <taxon>Oscillospiraceae</taxon>
        <taxon>Faecalibacterium</taxon>
    </lineage>
</organism>
<evidence type="ECO:0000313" key="3">
    <source>
        <dbReference type="EMBL" id="PDX87847.1"/>
    </source>
</evidence>
<dbReference type="OrthoDB" id="7358785at2"/>
<evidence type="ECO:0000313" key="4">
    <source>
        <dbReference type="Proteomes" id="UP000220904"/>
    </source>
</evidence>
<name>A0A2A7B8V2_9FIRM</name>
<dbReference type="GO" id="GO:0051276">
    <property type="term" value="P:chromosome organization"/>
    <property type="evidence" value="ECO:0007669"/>
    <property type="project" value="InterPro"/>
</dbReference>
<dbReference type="InterPro" id="IPR052404">
    <property type="entry name" value="SPP1-like_terminase"/>
</dbReference>
<sequence>MTPRQRKFCDEYLISGNATDAAIKAGYSPKTAKQTGSENLAKPDLKAYIETELEKLHSAKIADAEEVMKYLTSVMRGEHTEEIPILCGDGCQELTQKEVGAKERLKAAELIGKRYGMFTDKVGVERAVPVIITGDDQLED</sequence>
<proteinExistence type="predicted"/>
<dbReference type="Gene3D" id="6.10.140.2160">
    <property type="match status" value="1"/>
</dbReference>
<dbReference type="AlphaFoldDB" id="A0A2A7B8V2"/>
<dbReference type="InterPro" id="IPR005335">
    <property type="entry name" value="Terminase_ssu"/>
</dbReference>
<dbReference type="Pfam" id="PF03592">
    <property type="entry name" value="Terminase_2"/>
    <property type="match status" value="1"/>
</dbReference>
<protein>
    <submittedName>
        <fullName evidence="3">Terminase small subunit</fullName>
    </submittedName>
</protein>
<comment type="caution">
    <text evidence="3">The sequence shown here is derived from an EMBL/GenBank/DDBJ whole genome shotgun (WGS) entry which is preliminary data.</text>
</comment>
<dbReference type="Gene3D" id="1.10.10.1400">
    <property type="entry name" value="Terminase, small subunit, N-terminal DNA-binding domain, HTH motif"/>
    <property type="match status" value="1"/>
</dbReference>
<gene>
    <name evidence="3" type="ORF">CHR60_02150</name>
</gene>
<reference evidence="3 4" key="1">
    <citation type="journal article" date="2017" name="Front. Microbiol.">
        <title>New Insights into the Diversity of the Genus Faecalibacterium.</title>
        <authorList>
            <person name="Benevides L."/>
            <person name="Burman S."/>
            <person name="Martin R."/>
            <person name="Robert V."/>
            <person name="Thomas M."/>
            <person name="Miquel S."/>
            <person name="Chain F."/>
            <person name="Sokol H."/>
            <person name="Bermudez-Humaran L.G."/>
            <person name="Morrison M."/>
            <person name="Langella P."/>
            <person name="Azevedo V.A."/>
            <person name="Chatel J.M."/>
            <person name="Soares S."/>
        </authorList>
    </citation>
    <scope>NUCLEOTIDE SEQUENCE [LARGE SCALE GENOMIC DNA]</scope>
    <source>
        <strain evidence="3 4">AHMP21</strain>
    </source>
</reference>
<dbReference type="EMBL" id="NOUV01000005">
    <property type="protein sequence ID" value="PDX87847.1"/>
    <property type="molecule type" value="Genomic_DNA"/>
</dbReference>
<dbReference type="RefSeq" id="WP_097791510.1">
    <property type="nucleotide sequence ID" value="NZ_NOUV01000005.1"/>
</dbReference>
<dbReference type="PANTHER" id="PTHR41328:SF2">
    <property type="entry name" value="TERMINASE SMALL SUBUNIT"/>
    <property type="match status" value="1"/>
</dbReference>
<dbReference type="PANTHER" id="PTHR41328">
    <property type="entry name" value="TERMINASE SMALL SUBUNIT-RELATED"/>
    <property type="match status" value="1"/>
</dbReference>